<accession>A0A941CW32</accession>
<protein>
    <submittedName>
        <fullName evidence="1">Uncharacterized protein</fullName>
    </submittedName>
</protein>
<evidence type="ECO:0000313" key="2">
    <source>
        <dbReference type="Proteomes" id="UP000675431"/>
    </source>
</evidence>
<name>A0A941CW32_9BACI</name>
<keyword evidence="2" id="KW-1185">Reference proteome</keyword>
<reference evidence="1 2" key="1">
    <citation type="submission" date="2021-04" db="EMBL/GenBank/DDBJ databases">
        <title>Allobacillus sp. nov. SKP8-2 isolated from shrimp paste.</title>
        <authorList>
            <person name="Tanasupawat S."/>
            <person name="Yiamsombat S."/>
            <person name="Kanchanasin P."/>
            <person name="Kuncharoen N."/>
        </authorList>
    </citation>
    <scope>NUCLEOTIDE SEQUENCE [LARGE SCALE GENOMIC DNA]</scope>
    <source>
        <strain evidence="1 2">SKP8-2</strain>
    </source>
</reference>
<gene>
    <name evidence="1" type="ORF">KC820_05560</name>
</gene>
<organism evidence="1 2">
    <name type="scientific">Allobacillus saliphilus</name>
    <dbReference type="NCBI Taxonomy" id="2912308"/>
    <lineage>
        <taxon>Bacteria</taxon>
        <taxon>Bacillati</taxon>
        <taxon>Bacillota</taxon>
        <taxon>Bacilli</taxon>
        <taxon>Bacillales</taxon>
        <taxon>Bacillaceae</taxon>
        <taxon>Allobacillus</taxon>
    </lineage>
</organism>
<dbReference type="AlphaFoldDB" id="A0A941CW32"/>
<sequence length="142" mass="16203">MANIIIPEKSDEKVSDLMGFMGFTSNKDRPIVLRIALSKGIIHSNKDSNLNIDSSKGREIPLKTLCPGDNYLFVKHSIIQKHEEFISDEDLTPVIKKYLILGIDIMHDEINKLDQLDNYLIYLAESVNNKNDQEKIKDLLGF</sequence>
<dbReference type="Proteomes" id="UP000675431">
    <property type="component" value="Unassembled WGS sequence"/>
</dbReference>
<proteinExistence type="predicted"/>
<dbReference type="EMBL" id="JAGSIE010000014">
    <property type="protein sequence ID" value="MBR7553621.1"/>
    <property type="molecule type" value="Genomic_DNA"/>
</dbReference>
<evidence type="ECO:0000313" key="1">
    <source>
        <dbReference type="EMBL" id="MBR7553621.1"/>
    </source>
</evidence>
<comment type="caution">
    <text evidence="1">The sequence shown here is derived from an EMBL/GenBank/DDBJ whole genome shotgun (WGS) entry which is preliminary data.</text>
</comment>
<dbReference type="RefSeq" id="WP_212369024.1">
    <property type="nucleotide sequence ID" value="NZ_JAGSIE010000014.1"/>
</dbReference>